<sequence length="193" mass="21821">MFNRIFIVSVCFMLQACTVTLVQPYDEKLLDGTEAYYKQVSQEIEKARIASPKTRNLADGQSPSSSSGHISHFKNMYSKFKIDANALIIRAVVNSYQVDSVAGTIHKKIEDFISSSFPSNCEGSNAMIEGQVTLTVQNYLDLKCLVVHWETQHIDAPNQILKSSTWESRQMSFTNMVILLQRVESFKKDVKVN</sequence>
<dbReference type="RefSeq" id="WP_220109597.1">
    <property type="nucleotide sequence ID" value="NZ_JAHZST010000006.1"/>
</dbReference>
<comment type="caution">
    <text evidence="1">The sequence shown here is derived from an EMBL/GenBank/DDBJ whole genome shotgun (WGS) entry which is preliminary data.</text>
</comment>
<accession>A0ABS7E301</accession>
<name>A0ABS7E301_9GAMM</name>
<evidence type="ECO:0000313" key="1">
    <source>
        <dbReference type="EMBL" id="MBW8184049.1"/>
    </source>
</evidence>
<dbReference type="Proteomes" id="UP001195963">
    <property type="component" value="Unassembled WGS sequence"/>
</dbReference>
<organism evidence="1 2">
    <name type="scientific">Shewanella nanhaiensis</name>
    <dbReference type="NCBI Taxonomy" id="2864872"/>
    <lineage>
        <taxon>Bacteria</taxon>
        <taxon>Pseudomonadati</taxon>
        <taxon>Pseudomonadota</taxon>
        <taxon>Gammaproteobacteria</taxon>
        <taxon>Alteromonadales</taxon>
        <taxon>Shewanellaceae</taxon>
        <taxon>Shewanella</taxon>
    </lineage>
</organism>
<evidence type="ECO:0008006" key="3">
    <source>
        <dbReference type="Google" id="ProtNLM"/>
    </source>
</evidence>
<keyword evidence="2" id="KW-1185">Reference proteome</keyword>
<protein>
    <recommendedName>
        <fullName evidence="3">Lipoprotein</fullName>
    </recommendedName>
</protein>
<reference evidence="1 2" key="1">
    <citation type="submission" date="2021-07" db="EMBL/GenBank/DDBJ databases">
        <title>Shewanella sp. nov, isolated from SCS.</title>
        <authorList>
            <person name="Cao W.R."/>
        </authorList>
    </citation>
    <scope>NUCLEOTIDE SEQUENCE [LARGE SCALE GENOMIC DNA]</scope>
    <source>
        <strain evidence="1 2">NR704-98</strain>
    </source>
</reference>
<gene>
    <name evidence="1" type="ORF">K0625_10220</name>
</gene>
<proteinExistence type="predicted"/>
<dbReference type="PROSITE" id="PS51257">
    <property type="entry name" value="PROKAR_LIPOPROTEIN"/>
    <property type="match status" value="1"/>
</dbReference>
<dbReference type="EMBL" id="JAHZST010000006">
    <property type="protein sequence ID" value="MBW8184049.1"/>
    <property type="molecule type" value="Genomic_DNA"/>
</dbReference>
<evidence type="ECO:0000313" key="2">
    <source>
        <dbReference type="Proteomes" id="UP001195963"/>
    </source>
</evidence>